<dbReference type="RefSeq" id="WP_289401619.1">
    <property type="nucleotide sequence ID" value="NZ_JAQIBC010000002.1"/>
</dbReference>
<gene>
    <name evidence="2" type="ORF">PF327_05465</name>
</gene>
<evidence type="ECO:0000313" key="2">
    <source>
        <dbReference type="EMBL" id="MDM5263642.1"/>
    </source>
</evidence>
<name>A0ABT7QRE4_9BACT</name>
<sequence length="384" mass="41626">MLKKYLASSFLLLVLFMVNAHASFSTGLQSLVSQGNTLDANLSSFSFDQGDDCSKLGTLNTSIETYIESIETVYAQLSSPLSLTQGDLTSLDDLSNISRSMAQESARIALELNSIESVADLFEYRAGLSAMLRLSDDIGTMADRILEMANRILVMADNIGSMADKIVFTITLQSTNMQFIQTSLLMTQENLAALNSSLSSIAYNLTLGQIQSDGDALNSDMQTTILTNLNMADELSQLQAQSAQLMGKVVSLYTFVSMNSAVASHYINGDTLTYFSDLSEIHRALALSTENFAQTVQLLAPLTSTPVLSDATNSMLKLVQDIKLMSDRIMEMSDKIIVMADNIGVMSVRIVEVEGIQASNMAYTVDSLTTAQNITVGIIESYGL</sequence>
<reference evidence="2" key="1">
    <citation type="submission" date="2023-01" db="EMBL/GenBank/DDBJ databases">
        <title>Sulfurovum sp. XTW-4 genome assembly.</title>
        <authorList>
            <person name="Wang J."/>
        </authorList>
    </citation>
    <scope>NUCLEOTIDE SEQUENCE</scope>
    <source>
        <strain evidence="2">XTW-4</strain>
    </source>
</reference>
<protein>
    <submittedName>
        <fullName evidence="2">Uncharacterized protein</fullName>
    </submittedName>
</protein>
<dbReference type="EMBL" id="JAQIBC010000002">
    <property type="protein sequence ID" value="MDM5263642.1"/>
    <property type="molecule type" value="Genomic_DNA"/>
</dbReference>
<keyword evidence="3" id="KW-1185">Reference proteome</keyword>
<keyword evidence="1" id="KW-0732">Signal</keyword>
<feature type="chain" id="PRO_5047217300" evidence="1">
    <location>
        <begin position="23"/>
        <end position="384"/>
    </location>
</feature>
<comment type="caution">
    <text evidence="2">The sequence shown here is derived from an EMBL/GenBank/DDBJ whole genome shotgun (WGS) entry which is preliminary data.</text>
</comment>
<evidence type="ECO:0000256" key="1">
    <source>
        <dbReference type="SAM" id="SignalP"/>
    </source>
</evidence>
<feature type="signal peptide" evidence="1">
    <location>
        <begin position="1"/>
        <end position="22"/>
    </location>
</feature>
<evidence type="ECO:0000313" key="3">
    <source>
        <dbReference type="Proteomes" id="UP001169066"/>
    </source>
</evidence>
<organism evidence="2 3">
    <name type="scientific">Sulfurovum xiamenensis</name>
    <dbReference type="NCBI Taxonomy" id="3019066"/>
    <lineage>
        <taxon>Bacteria</taxon>
        <taxon>Pseudomonadati</taxon>
        <taxon>Campylobacterota</taxon>
        <taxon>Epsilonproteobacteria</taxon>
        <taxon>Campylobacterales</taxon>
        <taxon>Sulfurovaceae</taxon>
        <taxon>Sulfurovum</taxon>
    </lineage>
</organism>
<accession>A0ABT7QRE4</accession>
<proteinExistence type="predicted"/>
<dbReference type="Proteomes" id="UP001169066">
    <property type="component" value="Unassembled WGS sequence"/>
</dbReference>